<reference evidence="2 3" key="1">
    <citation type="journal article" date="2018" name="Environ. Microbiol.">
        <title>Novel energy conservation strategies and behaviour of Pelotomaculum schinkii driving syntrophic propionate catabolism.</title>
        <authorList>
            <person name="Hidalgo-Ahumada C.A.P."/>
            <person name="Nobu M.K."/>
            <person name="Narihiro T."/>
            <person name="Tamaki H."/>
            <person name="Liu W.T."/>
            <person name="Kamagata Y."/>
            <person name="Stams A.J.M."/>
            <person name="Imachi H."/>
            <person name="Sousa D.Z."/>
        </authorList>
    </citation>
    <scope>NUCLEOTIDE SEQUENCE [LARGE SCALE GENOMIC DNA]</scope>
    <source>
        <strain evidence="2 3">MGP</strain>
    </source>
</reference>
<protein>
    <recommendedName>
        <fullName evidence="1">DUF6431 domain-containing protein</fullName>
    </recommendedName>
</protein>
<sequence>MLKILFLGKNCKDYCKRYGNKRPKLEFTCDNSSCDCQVLHKHGCFWRIAVTKRRQSKLPIYRWRCPVCGQTISVLPDFLVPWGHFVTPVREAALKRRQLGQSFKKIATGVACAAVGGIHPKTVKRWWIRYLSKAGDTALWVAAELIRSGIDEDLLRSHFRGVNPSPLDTVRWLFSLAQRYLHILGLNPSPLRGCFSFLNTMLPAPLWL</sequence>
<dbReference type="Pfam" id="PF20020">
    <property type="entry name" value="DUF6431"/>
    <property type="match status" value="1"/>
</dbReference>
<dbReference type="InterPro" id="IPR045536">
    <property type="entry name" value="DUF6431"/>
</dbReference>
<evidence type="ECO:0000259" key="1">
    <source>
        <dbReference type="Pfam" id="PF20020"/>
    </source>
</evidence>
<dbReference type="AlphaFoldDB" id="A0A4Y7RPW9"/>
<dbReference type="Proteomes" id="UP000297597">
    <property type="component" value="Unassembled WGS sequence"/>
</dbReference>
<comment type="caution">
    <text evidence="2">The sequence shown here is derived from an EMBL/GenBank/DDBJ whole genome shotgun (WGS) entry which is preliminary data.</text>
</comment>
<organism evidence="2 3">
    <name type="scientific">Pelotomaculum propionicicum</name>
    <dbReference type="NCBI Taxonomy" id="258475"/>
    <lineage>
        <taxon>Bacteria</taxon>
        <taxon>Bacillati</taxon>
        <taxon>Bacillota</taxon>
        <taxon>Clostridia</taxon>
        <taxon>Eubacteriales</taxon>
        <taxon>Desulfotomaculaceae</taxon>
        <taxon>Pelotomaculum</taxon>
    </lineage>
</organism>
<keyword evidence="3" id="KW-1185">Reference proteome</keyword>
<proteinExistence type="predicted"/>
<accession>A0A4Y7RPW9</accession>
<dbReference type="EMBL" id="QFFZ01000020">
    <property type="protein sequence ID" value="TEB10901.1"/>
    <property type="molecule type" value="Genomic_DNA"/>
</dbReference>
<evidence type="ECO:0000313" key="3">
    <source>
        <dbReference type="Proteomes" id="UP000297597"/>
    </source>
</evidence>
<evidence type="ECO:0000313" key="2">
    <source>
        <dbReference type="EMBL" id="TEB10901.1"/>
    </source>
</evidence>
<name>A0A4Y7RPW9_9FIRM</name>
<gene>
    <name evidence="2" type="ORF">Pmgp_02068</name>
</gene>
<feature type="domain" description="DUF6431" evidence="1">
    <location>
        <begin position="37"/>
        <end position="97"/>
    </location>
</feature>